<evidence type="ECO:0000313" key="1">
    <source>
        <dbReference type="EMBL" id="KAF4140456.1"/>
    </source>
</evidence>
<dbReference type="Proteomes" id="UP000704712">
    <property type="component" value="Unassembled WGS sequence"/>
</dbReference>
<protein>
    <submittedName>
        <fullName evidence="1">Uncharacterized protein</fullName>
    </submittedName>
</protein>
<gene>
    <name evidence="1" type="ORF">GN958_ATG10316</name>
</gene>
<name>A0A8S9UIY0_PHYIN</name>
<evidence type="ECO:0000313" key="2">
    <source>
        <dbReference type="Proteomes" id="UP000704712"/>
    </source>
</evidence>
<dbReference type="AlphaFoldDB" id="A0A8S9UIY0"/>
<accession>A0A8S9UIY0</accession>
<organism evidence="1 2">
    <name type="scientific">Phytophthora infestans</name>
    <name type="common">Potato late blight agent</name>
    <name type="synonym">Botrytis infestans</name>
    <dbReference type="NCBI Taxonomy" id="4787"/>
    <lineage>
        <taxon>Eukaryota</taxon>
        <taxon>Sar</taxon>
        <taxon>Stramenopiles</taxon>
        <taxon>Oomycota</taxon>
        <taxon>Peronosporomycetes</taxon>
        <taxon>Peronosporales</taxon>
        <taxon>Peronosporaceae</taxon>
        <taxon>Phytophthora</taxon>
    </lineage>
</organism>
<comment type="caution">
    <text evidence="1">The sequence shown here is derived from an EMBL/GenBank/DDBJ whole genome shotgun (WGS) entry which is preliminary data.</text>
</comment>
<reference evidence="1" key="1">
    <citation type="submission" date="2020-03" db="EMBL/GenBank/DDBJ databases">
        <title>Hybrid Assembly of Korean Phytophthora infestans isolates.</title>
        <authorList>
            <person name="Prokchorchik M."/>
            <person name="Lee Y."/>
            <person name="Seo J."/>
            <person name="Cho J.-H."/>
            <person name="Park Y.-E."/>
            <person name="Jang D.-C."/>
            <person name="Im J.-S."/>
            <person name="Choi J.-G."/>
            <person name="Park H.-J."/>
            <person name="Lee G.-B."/>
            <person name="Lee Y.-G."/>
            <person name="Hong S.-Y."/>
            <person name="Cho K."/>
            <person name="Sohn K.H."/>
        </authorList>
    </citation>
    <scope>NUCLEOTIDE SEQUENCE</scope>
    <source>
        <strain evidence="1">KR_2_A2</strain>
    </source>
</reference>
<proteinExistence type="predicted"/>
<dbReference type="EMBL" id="JAACNO010001451">
    <property type="protein sequence ID" value="KAF4140456.1"/>
    <property type="molecule type" value="Genomic_DNA"/>
</dbReference>
<sequence length="93" mass="9944">MMKLGHIQSTLASSNLDNLMNQIKLFNSKNSEIKVSLVGTLATKYGDGAVAMALAAAQKSAPSKSIADQFRALRNEQLKMWKSGGKSLDSVST</sequence>